<dbReference type="InterPro" id="IPR022742">
    <property type="entry name" value="Hydrolase_4"/>
</dbReference>
<evidence type="ECO:0000259" key="1">
    <source>
        <dbReference type="Pfam" id="PF12146"/>
    </source>
</evidence>
<comment type="caution">
    <text evidence="2">The sequence shown here is derived from an EMBL/GenBank/DDBJ whole genome shotgun (WGS) entry which is preliminary data.</text>
</comment>
<dbReference type="RefSeq" id="WP_336823595.1">
    <property type="nucleotide sequence ID" value="NZ_JBHTLT010000109.1"/>
</dbReference>
<feature type="domain" description="Serine aminopeptidase S33" evidence="1">
    <location>
        <begin position="9"/>
        <end position="239"/>
    </location>
</feature>
<accession>A0ABW3U2Z5</accession>
<evidence type="ECO:0000313" key="3">
    <source>
        <dbReference type="Proteomes" id="UP001597231"/>
    </source>
</evidence>
<keyword evidence="3" id="KW-1185">Reference proteome</keyword>
<organism evidence="2 3">
    <name type="scientific">Sporosarcina contaminans</name>
    <dbReference type="NCBI Taxonomy" id="633403"/>
    <lineage>
        <taxon>Bacteria</taxon>
        <taxon>Bacillati</taxon>
        <taxon>Bacillota</taxon>
        <taxon>Bacilli</taxon>
        <taxon>Bacillales</taxon>
        <taxon>Caryophanaceae</taxon>
        <taxon>Sporosarcina</taxon>
    </lineage>
</organism>
<dbReference type="InterPro" id="IPR051044">
    <property type="entry name" value="MAG_DAG_Lipase"/>
</dbReference>
<gene>
    <name evidence="2" type="ORF">ACFQ38_13250</name>
</gene>
<sequence length="266" mass="31069">MWKWEAEGQPKAVVVIVHNAYEHHRRYAWLIQELRIGGFHVVTSDLPGHGEEKGNKLHDESFESYVRHVKSMMEIGLQDGLPMFVIGHGLGATLIMHILQTQKLECAGCIFMSPWLSLKHQPSKFSGVLTKLSSSVKLKHDVTIEMLTKNYDLHVEYQNDRFYSSTVVTSWYRELLSMMKSVMAHEESIQDVPMLIQTGENDKITDISFAKKWLQNQQLSEFQYKEWKRLYHDLHQEPERVEVYLYIQAFMDNVLRSLGYVIDSNH</sequence>
<name>A0ABW3U2Z5_9BACL</name>
<dbReference type="Pfam" id="PF12146">
    <property type="entry name" value="Hydrolase_4"/>
    <property type="match status" value="1"/>
</dbReference>
<dbReference type="InterPro" id="IPR029058">
    <property type="entry name" value="AB_hydrolase_fold"/>
</dbReference>
<proteinExistence type="predicted"/>
<evidence type="ECO:0000313" key="2">
    <source>
        <dbReference type="EMBL" id="MFD1206059.1"/>
    </source>
</evidence>
<protein>
    <submittedName>
        <fullName evidence="2">Alpha/beta hydrolase</fullName>
    </submittedName>
</protein>
<dbReference type="Gene3D" id="3.40.50.1820">
    <property type="entry name" value="alpha/beta hydrolase"/>
    <property type="match status" value="1"/>
</dbReference>
<dbReference type="PANTHER" id="PTHR11614">
    <property type="entry name" value="PHOSPHOLIPASE-RELATED"/>
    <property type="match status" value="1"/>
</dbReference>
<reference evidence="3" key="1">
    <citation type="journal article" date="2019" name="Int. J. Syst. Evol. Microbiol.">
        <title>The Global Catalogue of Microorganisms (GCM) 10K type strain sequencing project: providing services to taxonomists for standard genome sequencing and annotation.</title>
        <authorList>
            <consortium name="The Broad Institute Genomics Platform"/>
            <consortium name="The Broad Institute Genome Sequencing Center for Infectious Disease"/>
            <person name="Wu L."/>
            <person name="Ma J."/>
        </authorList>
    </citation>
    <scope>NUCLEOTIDE SEQUENCE [LARGE SCALE GENOMIC DNA]</scope>
    <source>
        <strain evidence="3">CCUG 53915</strain>
    </source>
</reference>
<dbReference type="Proteomes" id="UP001597231">
    <property type="component" value="Unassembled WGS sequence"/>
</dbReference>
<dbReference type="GO" id="GO:0016787">
    <property type="term" value="F:hydrolase activity"/>
    <property type="evidence" value="ECO:0007669"/>
    <property type="project" value="UniProtKB-KW"/>
</dbReference>
<dbReference type="SUPFAM" id="SSF53474">
    <property type="entry name" value="alpha/beta-Hydrolases"/>
    <property type="match status" value="1"/>
</dbReference>
<keyword evidence="2" id="KW-0378">Hydrolase</keyword>
<dbReference type="EMBL" id="JBHTLT010000109">
    <property type="protein sequence ID" value="MFD1206059.1"/>
    <property type="molecule type" value="Genomic_DNA"/>
</dbReference>